<sequence length="240" mass="25872">MTQKRKAFVAGATGYTGQQVVRILAAQGVEVVAHVRPDSASLQRWRDQFEGQGAQVDTTAWEPAAMRQTLADIGPDLVFCLIGTTRARDRQSEADAGYEAIDFGLTRLLVEACAESAPAARFVYLSALGVRPGSRSAYYRARWKAEEAVRASGLAYLIARPGLITGPDREESRPLERVAGVVSGALFKGVRALGGKTLYDAYAPTDAQELGGALVRRALEASEDALVVEPPQLRQERPQA</sequence>
<dbReference type="InterPro" id="IPR051207">
    <property type="entry name" value="ComplexI_NDUFA9_subunit"/>
</dbReference>
<accession>A0A328CC43</accession>
<dbReference type="Pfam" id="PF13460">
    <property type="entry name" value="NAD_binding_10"/>
    <property type="match status" value="1"/>
</dbReference>
<dbReference type="OrthoDB" id="5510591at2"/>
<reference evidence="2 3" key="1">
    <citation type="submission" date="2018-05" db="EMBL/GenBank/DDBJ databases">
        <title>Lujinxingia marina gen. nov. sp. nov., a new facultative anaerobic member of the class Deltaproteobacteria, and proposal of Lujinxingaceae fam. nov.</title>
        <authorList>
            <person name="Li C.-M."/>
        </authorList>
    </citation>
    <scope>NUCLEOTIDE SEQUENCE [LARGE SCALE GENOMIC DNA]</scope>
    <source>
        <strain evidence="2 3">B210</strain>
    </source>
</reference>
<proteinExistence type="predicted"/>
<dbReference type="Gene3D" id="3.40.50.720">
    <property type="entry name" value="NAD(P)-binding Rossmann-like Domain"/>
    <property type="match status" value="1"/>
</dbReference>
<organism evidence="2 3">
    <name type="scientific">Lujinxingia litoralis</name>
    <dbReference type="NCBI Taxonomy" id="2211119"/>
    <lineage>
        <taxon>Bacteria</taxon>
        <taxon>Deltaproteobacteria</taxon>
        <taxon>Bradymonadales</taxon>
        <taxon>Lujinxingiaceae</taxon>
        <taxon>Lujinxingia</taxon>
    </lineage>
</organism>
<dbReference type="RefSeq" id="WP_111727893.1">
    <property type="nucleotide sequence ID" value="NZ_QHKO01000001.1"/>
</dbReference>
<dbReference type="Proteomes" id="UP000249169">
    <property type="component" value="Unassembled WGS sequence"/>
</dbReference>
<gene>
    <name evidence="2" type="ORF">DL240_00485</name>
</gene>
<evidence type="ECO:0000313" key="2">
    <source>
        <dbReference type="EMBL" id="RAL24721.1"/>
    </source>
</evidence>
<dbReference type="PANTHER" id="PTHR12126:SF11">
    <property type="entry name" value="NADH DEHYDROGENASE [UBIQUINONE] 1 ALPHA SUBCOMPLEX SUBUNIT 9, MITOCHONDRIAL"/>
    <property type="match status" value="1"/>
</dbReference>
<comment type="caution">
    <text evidence="2">The sequence shown here is derived from an EMBL/GenBank/DDBJ whole genome shotgun (WGS) entry which is preliminary data.</text>
</comment>
<keyword evidence="3" id="KW-1185">Reference proteome</keyword>
<dbReference type="SUPFAM" id="SSF51735">
    <property type="entry name" value="NAD(P)-binding Rossmann-fold domains"/>
    <property type="match status" value="1"/>
</dbReference>
<dbReference type="EMBL" id="QHKO01000001">
    <property type="protein sequence ID" value="RAL24721.1"/>
    <property type="molecule type" value="Genomic_DNA"/>
</dbReference>
<name>A0A328CC43_9DELT</name>
<dbReference type="PANTHER" id="PTHR12126">
    <property type="entry name" value="NADH-UBIQUINONE OXIDOREDUCTASE 39 KDA SUBUNIT-RELATED"/>
    <property type="match status" value="1"/>
</dbReference>
<dbReference type="InterPro" id="IPR036291">
    <property type="entry name" value="NAD(P)-bd_dom_sf"/>
</dbReference>
<evidence type="ECO:0000313" key="3">
    <source>
        <dbReference type="Proteomes" id="UP000249169"/>
    </source>
</evidence>
<protein>
    <submittedName>
        <fullName evidence="2">Epimerase</fullName>
    </submittedName>
</protein>
<feature type="domain" description="NAD(P)-binding" evidence="1">
    <location>
        <begin position="11"/>
        <end position="171"/>
    </location>
</feature>
<evidence type="ECO:0000259" key="1">
    <source>
        <dbReference type="Pfam" id="PF13460"/>
    </source>
</evidence>
<dbReference type="InterPro" id="IPR016040">
    <property type="entry name" value="NAD(P)-bd_dom"/>
</dbReference>
<dbReference type="GO" id="GO:0044877">
    <property type="term" value="F:protein-containing complex binding"/>
    <property type="evidence" value="ECO:0007669"/>
    <property type="project" value="TreeGrafter"/>
</dbReference>
<dbReference type="AlphaFoldDB" id="A0A328CC43"/>